<dbReference type="PANTHER" id="PTHR44329">
    <property type="entry name" value="SERINE/THREONINE-PROTEIN KINASE TNNI3K-RELATED"/>
    <property type="match status" value="1"/>
</dbReference>
<gene>
    <name evidence="3" type="ORF">RSOL_158890</name>
</gene>
<keyword evidence="3" id="KW-0418">Kinase</keyword>
<feature type="region of interest" description="Disordered" evidence="1">
    <location>
        <begin position="1"/>
        <end position="20"/>
    </location>
</feature>
<dbReference type="Proteomes" id="UP000030108">
    <property type="component" value="Unassembled WGS sequence"/>
</dbReference>
<dbReference type="InterPro" id="IPR051681">
    <property type="entry name" value="Ser/Thr_Kinases-Pseudokinases"/>
</dbReference>
<evidence type="ECO:0000313" key="3">
    <source>
        <dbReference type="EMBL" id="EUC56081.1"/>
    </source>
</evidence>
<protein>
    <submittedName>
        <fullName evidence="3">Tyrosine kinase domain protein</fullName>
    </submittedName>
</protein>
<dbReference type="InterPro" id="IPR008271">
    <property type="entry name" value="Ser/Thr_kinase_AS"/>
</dbReference>
<dbReference type="Pfam" id="PF07714">
    <property type="entry name" value="PK_Tyr_Ser-Thr"/>
    <property type="match status" value="1"/>
</dbReference>
<dbReference type="SUPFAM" id="SSF56112">
    <property type="entry name" value="Protein kinase-like (PK-like)"/>
    <property type="match status" value="1"/>
</dbReference>
<proteinExistence type="predicted"/>
<accession>X8J4C6</accession>
<evidence type="ECO:0000256" key="1">
    <source>
        <dbReference type="SAM" id="MobiDB-lite"/>
    </source>
</evidence>
<dbReference type="InterPro" id="IPR001245">
    <property type="entry name" value="Ser-Thr/Tyr_kinase_cat_dom"/>
</dbReference>
<evidence type="ECO:0000259" key="2">
    <source>
        <dbReference type="PROSITE" id="PS50011"/>
    </source>
</evidence>
<feature type="domain" description="Protein kinase" evidence="2">
    <location>
        <begin position="58"/>
        <end position="369"/>
    </location>
</feature>
<dbReference type="InterPro" id="IPR011009">
    <property type="entry name" value="Kinase-like_dom_sf"/>
</dbReference>
<name>X8J4C6_9AGAM</name>
<reference evidence="4" key="1">
    <citation type="journal article" date="2014" name="Genome Announc.">
        <title>Draft genome sequence of the plant-pathogenic soil fungus Rhizoctonia solani anastomosis group 3 strain Rhs1AP.</title>
        <authorList>
            <person name="Cubeta M.A."/>
            <person name="Thomas E."/>
            <person name="Dean R.A."/>
            <person name="Jabaji S."/>
            <person name="Neate S.M."/>
            <person name="Tavantzis S."/>
            <person name="Toda T."/>
            <person name="Vilgalys R."/>
            <person name="Bharathan N."/>
            <person name="Fedorova-Abrams N."/>
            <person name="Pakala S.B."/>
            <person name="Pakala S.M."/>
            <person name="Zafar N."/>
            <person name="Joardar V."/>
            <person name="Losada L."/>
            <person name="Nierman W.C."/>
        </authorList>
    </citation>
    <scope>NUCLEOTIDE SEQUENCE [LARGE SCALE GENOMIC DNA]</scope>
    <source>
        <strain evidence="4">AG-3</strain>
    </source>
</reference>
<dbReference type="AlphaFoldDB" id="X8J4C6"/>
<comment type="caution">
    <text evidence="3">The sequence shown here is derived from an EMBL/GenBank/DDBJ whole genome shotgun (WGS) entry which is preliminary data.</text>
</comment>
<dbReference type="PROSITE" id="PS50011">
    <property type="entry name" value="PROTEIN_KINASE_DOM"/>
    <property type="match status" value="1"/>
</dbReference>
<dbReference type="PANTHER" id="PTHR44329:SF214">
    <property type="entry name" value="PROTEIN KINASE DOMAIN-CONTAINING PROTEIN"/>
    <property type="match status" value="1"/>
</dbReference>
<dbReference type="InterPro" id="IPR000719">
    <property type="entry name" value="Prot_kinase_dom"/>
</dbReference>
<dbReference type="SMART" id="SM00220">
    <property type="entry name" value="S_TKc"/>
    <property type="match status" value="1"/>
</dbReference>
<organism evidence="3 4">
    <name type="scientific">Rhizoctonia solani AG-3 Rhs1AP</name>
    <dbReference type="NCBI Taxonomy" id="1086054"/>
    <lineage>
        <taxon>Eukaryota</taxon>
        <taxon>Fungi</taxon>
        <taxon>Dikarya</taxon>
        <taxon>Basidiomycota</taxon>
        <taxon>Agaricomycotina</taxon>
        <taxon>Agaricomycetes</taxon>
        <taxon>Cantharellales</taxon>
        <taxon>Ceratobasidiaceae</taxon>
        <taxon>Rhizoctonia</taxon>
    </lineage>
</organism>
<dbReference type="Gene3D" id="1.10.510.10">
    <property type="entry name" value="Transferase(Phosphotransferase) domain 1"/>
    <property type="match status" value="1"/>
</dbReference>
<feature type="non-terminal residue" evidence="3">
    <location>
        <position position="369"/>
    </location>
</feature>
<dbReference type="GO" id="GO:0004674">
    <property type="term" value="F:protein serine/threonine kinase activity"/>
    <property type="evidence" value="ECO:0007669"/>
    <property type="project" value="TreeGrafter"/>
</dbReference>
<keyword evidence="3" id="KW-0808">Transferase</keyword>
<dbReference type="PROSITE" id="PS00108">
    <property type="entry name" value="PROTEIN_KINASE_ST"/>
    <property type="match status" value="1"/>
</dbReference>
<sequence length="369" mass="41297">MSTYPITIGTPQKEDLTPGPPNAHIAMMESTRLSVRLEKETEQVLSSKDLQIKCFKHYYSLGVVAGGNFGDIWQGKLSDGTDVAIKVWQLSSLKGDNHKILKRLTREIYNWSKFKHENIHQLLGVIMFQGRVGMVSKWMANGNLQEYLLEKKNADKYRLCTQVSKGVQYLHANNMIHGDLKATNILVSSDGTAMLTDFDHSIISNCSLVFSATTQNGGGTLRWMAPELLIDDNSRRNKETDMYALGMVGECVTVWYYMLTRAVLPLVVLDSTDWRSYMGISQKVLGPPAKDSPCCNESSRTISGTMHQAYNIGNPEDIQLSSCTSGKVDQAIKIRPAYIALTHSRRDRTITAHKINRSHQTGHLGYHPS</sequence>
<dbReference type="GO" id="GO:0005524">
    <property type="term" value="F:ATP binding"/>
    <property type="evidence" value="ECO:0007669"/>
    <property type="project" value="InterPro"/>
</dbReference>
<evidence type="ECO:0000313" key="4">
    <source>
        <dbReference type="Proteomes" id="UP000030108"/>
    </source>
</evidence>
<dbReference type="EMBL" id="JATN01000322">
    <property type="protein sequence ID" value="EUC56081.1"/>
    <property type="molecule type" value="Genomic_DNA"/>
</dbReference>